<dbReference type="InterPro" id="IPR037522">
    <property type="entry name" value="HD_GYP_dom"/>
</dbReference>
<evidence type="ECO:0000259" key="1">
    <source>
        <dbReference type="PROSITE" id="PS51831"/>
    </source>
</evidence>
<gene>
    <name evidence="3" type="ORF">D7Z26_17100</name>
</gene>
<evidence type="ECO:0000313" key="3">
    <source>
        <dbReference type="EMBL" id="RKP51504.1"/>
    </source>
</evidence>
<dbReference type="PROSITE" id="PS51832">
    <property type="entry name" value="HD_GYP"/>
    <property type="match status" value="1"/>
</dbReference>
<dbReference type="PROSITE" id="PS51831">
    <property type="entry name" value="HD"/>
    <property type="match status" value="1"/>
</dbReference>
<organism evidence="3 4">
    <name type="scientific">Cohnella endophytica</name>
    <dbReference type="NCBI Taxonomy" id="2419778"/>
    <lineage>
        <taxon>Bacteria</taxon>
        <taxon>Bacillati</taxon>
        <taxon>Bacillota</taxon>
        <taxon>Bacilli</taxon>
        <taxon>Bacillales</taxon>
        <taxon>Paenibacillaceae</taxon>
        <taxon>Cohnella</taxon>
    </lineage>
</organism>
<dbReference type="CDD" id="cd00077">
    <property type="entry name" value="HDc"/>
    <property type="match status" value="1"/>
</dbReference>
<name>A0A494XTQ1_9BACL</name>
<accession>A0A494XTQ1</accession>
<dbReference type="SMART" id="SM00471">
    <property type="entry name" value="HDc"/>
    <property type="match status" value="1"/>
</dbReference>
<dbReference type="Gene3D" id="1.10.3210.10">
    <property type="entry name" value="Hypothetical protein af1432"/>
    <property type="match status" value="1"/>
</dbReference>
<dbReference type="OrthoDB" id="9759601at2"/>
<feature type="domain" description="HD-GYP" evidence="2">
    <location>
        <begin position="112"/>
        <end position="301"/>
    </location>
</feature>
<dbReference type="InterPro" id="IPR006675">
    <property type="entry name" value="HDIG_dom"/>
</dbReference>
<dbReference type="InterPro" id="IPR006674">
    <property type="entry name" value="HD_domain"/>
</dbReference>
<keyword evidence="4" id="KW-1185">Reference proteome</keyword>
<reference evidence="3 4" key="1">
    <citation type="submission" date="2018-10" db="EMBL/GenBank/DDBJ databases">
        <title>Cohnella sp. M2MS4P-1, whole genome shotgun sequence.</title>
        <authorList>
            <person name="Tuo L."/>
        </authorList>
    </citation>
    <scope>NUCLEOTIDE SEQUENCE [LARGE SCALE GENOMIC DNA]</scope>
    <source>
        <strain evidence="3 4">M2MS4P-1</strain>
    </source>
</reference>
<dbReference type="PANTHER" id="PTHR43155">
    <property type="entry name" value="CYCLIC DI-GMP PHOSPHODIESTERASE PA4108-RELATED"/>
    <property type="match status" value="1"/>
</dbReference>
<evidence type="ECO:0000259" key="2">
    <source>
        <dbReference type="PROSITE" id="PS51832"/>
    </source>
</evidence>
<proteinExistence type="predicted"/>
<dbReference type="Pfam" id="PF13487">
    <property type="entry name" value="HD_5"/>
    <property type="match status" value="1"/>
</dbReference>
<comment type="caution">
    <text evidence="3">The sequence shown here is derived from an EMBL/GenBank/DDBJ whole genome shotgun (WGS) entry which is preliminary data.</text>
</comment>
<dbReference type="EMBL" id="RBZM01000007">
    <property type="protein sequence ID" value="RKP51504.1"/>
    <property type="molecule type" value="Genomic_DNA"/>
</dbReference>
<dbReference type="InterPro" id="IPR003607">
    <property type="entry name" value="HD/PDEase_dom"/>
</dbReference>
<dbReference type="PANTHER" id="PTHR43155:SF2">
    <property type="entry name" value="CYCLIC DI-GMP PHOSPHODIESTERASE PA4108"/>
    <property type="match status" value="1"/>
</dbReference>
<dbReference type="AlphaFoldDB" id="A0A494XTQ1"/>
<dbReference type="InterPro" id="IPR011051">
    <property type="entry name" value="RmlC_Cupin_sf"/>
</dbReference>
<dbReference type="SUPFAM" id="SSF109604">
    <property type="entry name" value="HD-domain/PDEase-like"/>
    <property type="match status" value="1"/>
</dbReference>
<dbReference type="NCBIfam" id="TIGR00277">
    <property type="entry name" value="HDIG"/>
    <property type="match status" value="1"/>
</dbReference>
<dbReference type="RefSeq" id="WP_120978203.1">
    <property type="nucleotide sequence ID" value="NZ_RBZM01000007.1"/>
</dbReference>
<evidence type="ECO:0000313" key="4">
    <source>
        <dbReference type="Proteomes" id="UP000282076"/>
    </source>
</evidence>
<feature type="domain" description="HD" evidence="1">
    <location>
        <begin position="134"/>
        <end position="258"/>
    </location>
</feature>
<dbReference type="Proteomes" id="UP000282076">
    <property type="component" value="Unassembled WGS sequence"/>
</dbReference>
<protein>
    <submittedName>
        <fullName evidence="3">HD-GYP domain-containing protein</fullName>
    </submittedName>
</protein>
<sequence length="301" mass="33964">MKIQVHSSHTNLESVSLKGLTISLLSSGDGTEIIHHKLEQGGRWALAPEEGWLALEYVYIISGELIWKTEEGDTSIKAGDSISAYMITELALFVAATDTEFLYVVSRPYFHNYSNWTQELMDLAVKIEEKDGYTSDHCERIKKLAMMVGEELKLSAYDMFILNQSAFYHDIGKTRVPEEILNKPGKLTQEEYEVMKLHTTHGKELLYERGLPDLRVVGDIVEQHHERYDGKGYPAGRQGNEISILASIIAVVDSFDAMTVDRVYHKGIPVDEALLEIKRNSGTIYHPDIVTAFLNIADQLT</sequence>
<dbReference type="SUPFAM" id="SSF51182">
    <property type="entry name" value="RmlC-like cupins"/>
    <property type="match status" value="1"/>
</dbReference>